<feature type="domain" description="AB hydrolase-1" evidence="3">
    <location>
        <begin position="29"/>
        <end position="179"/>
    </location>
</feature>
<reference evidence="4" key="1">
    <citation type="submission" date="2023-03" db="EMBL/GenBank/DDBJ databases">
        <title>Massive genome expansion in bonnet fungi (Mycena s.s.) driven by repeated elements and novel gene families across ecological guilds.</title>
        <authorList>
            <consortium name="Lawrence Berkeley National Laboratory"/>
            <person name="Harder C.B."/>
            <person name="Miyauchi S."/>
            <person name="Viragh M."/>
            <person name="Kuo A."/>
            <person name="Thoen E."/>
            <person name="Andreopoulos B."/>
            <person name="Lu D."/>
            <person name="Skrede I."/>
            <person name="Drula E."/>
            <person name="Henrissat B."/>
            <person name="Morin E."/>
            <person name="Kohler A."/>
            <person name="Barry K."/>
            <person name="LaButti K."/>
            <person name="Morin E."/>
            <person name="Salamov A."/>
            <person name="Lipzen A."/>
            <person name="Mereny Z."/>
            <person name="Hegedus B."/>
            <person name="Baldrian P."/>
            <person name="Stursova M."/>
            <person name="Weitz H."/>
            <person name="Taylor A."/>
            <person name="Grigoriev I.V."/>
            <person name="Nagy L.G."/>
            <person name="Martin F."/>
            <person name="Kauserud H."/>
        </authorList>
    </citation>
    <scope>NUCLEOTIDE SEQUENCE</scope>
    <source>
        <strain evidence="4">CBHHK200</strain>
    </source>
</reference>
<proteinExistence type="inferred from homology"/>
<dbReference type="InterPro" id="IPR000073">
    <property type="entry name" value="AB_hydrolase_1"/>
</dbReference>
<organism evidence="4 5">
    <name type="scientific">Mycena alexandri</name>
    <dbReference type="NCBI Taxonomy" id="1745969"/>
    <lineage>
        <taxon>Eukaryota</taxon>
        <taxon>Fungi</taxon>
        <taxon>Dikarya</taxon>
        <taxon>Basidiomycota</taxon>
        <taxon>Agaricomycotina</taxon>
        <taxon>Agaricomycetes</taxon>
        <taxon>Agaricomycetidae</taxon>
        <taxon>Agaricales</taxon>
        <taxon>Marasmiineae</taxon>
        <taxon>Mycenaceae</taxon>
        <taxon>Mycena</taxon>
    </lineage>
</organism>
<sequence>MERSRYKQVKTKRGFNYSYYFSPPATSKPVLFFAHGFPGGSSFWRRQVAFFEPLGYGLLVPDLLGYGGTDKPTDPKLYVGSGHANDFLDIFAAEGLEQVIAIGHDWGSFAVSRLVNHHPQRVSACGFLAVGYFPPVLQNADLITRSPEASEIFGYDIFAFMRFFVQPDAATLIEKHIDSFIGLFFPESPYSWTDHLCVDGGTQAWLEGNKTARLPSYMTEEDKQLLKDSLLNGGLSGPLCWFRLQIDEANAEDDATISSTAREVVQPLLFIPFTEDLIAPPVFGDTAMDRFAKGPVTREEVGGDHWAVQSHALEVNDTILRWIQGLSVADLGRPEETT</sequence>
<dbReference type="Pfam" id="PF00561">
    <property type="entry name" value="Abhydrolase_1"/>
    <property type="match status" value="1"/>
</dbReference>
<dbReference type="GO" id="GO:0016787">
    <property type="term" value="F:hydrolase activity"/>
    <property type="evidence" value="ECO:0007669"/>
    <property type="project" value="UniProtKB-KW"/>
</dbReference>
<keyword evidence="5" id="KW-1185">Reference proteome</keyword>
<protein>
    <submittedName>
        <fullName evidence="4">Alpha/beta-hydrolase</fullName>
    </submittedName>
</protein>
<dbReference type="EMBL" id="JARJCM010000133">
    <property type="protein sequence ID" value="KAJ7026793.1"/>
    <property type="molecule type" value="Genomic_DNA"/>
</dbReference>
<dbReference type="Gene3D" id="3.40.50.1820">
    <property type="entry name" value="alpha/beta hydrolase"/>
    <property type="match status" value="1"/>
</dbReference>
<dbReference type="InterPro" id="IPR000639">
    <property type="entry name" value="Epox_hydrolase-like"/>
</dbReference>
<comment type="similarity">
    <text evidence="2">Belongs to the AB hydrolase superfamily. Epoxide hydrolase family.</text>
</comment>
<dbReference type="InterPro" id="IPR029058">
    <property type="entry name" value="AB_hydrolase_fold"/>
</dbReference>
<keyword evidence="1" id="KW-0378">Hydrolase</keyword>
<dbReference type="SUPFAM" id="SSF53474">
    <property type="entry name" value="alpha/beta-Hydrolases"/>
    <property type="match status" value="1"/>
</dbReference>
<evidence type="ECO:0000259" key="3">
    <source>
        <dbReference type="Pfam" id="PF00561"/>
    </source>
</evidence>
<name>A0AAD6SH34_9AGAR</name>
<comment type="caution">
    <text evidence="4">The sequence shown here is derived from an EMBL/GenBank/DDBJ whole genome shotgun (WGS) entry which is preliminary data.</text>
</comment>
<evidence type="ECO:0000256" key="2">
    <source>
        <dbReference type="ARBA" id="ARBA00038334"/>
    </source>
</evidence>
<evidence type="ECO:0000313" key="4">
    <source>
        <dbReference type="EMBL" id="KAJ7026793.1"/>
    </source>
</evidence>
<evidence type="ECO:0000256" key="1">
    <source>
        <dbReference type="ARBA" id="ARBA00022801"/>
    </source>
</evidence>
<dbReference type="Proteomes" id="UP001218188">
    <property type="component" value="Unassembled WGS sequence"/>
</dbReference>
<dbReference type="PRINTS" id="PR00412">
    <property type="entry name" value="EPOXHYDRLASE"/>
</dbReference>
<gene>
    <name evidence="4" type="ORF">C8F04DRAFT_103068</name>
</gene>
<dbReference type="AlphaFoldDB" id="A0AAD6SH34"/>
<dbReference type="PANTHER" id="PTHR43329">
    <property type="entry name" value="EPOXIDE HYDROLASE"/>
    <property type="match status" value="1"/>
</dbReference>
<evidence type="ECO:0000313" key="5">
    <source>
        <dbReference type="Proteomes" id="UP001218188"/>
    </source>
</evidence>
<accession>A0AAD6SH34</accession>